<dbReference type="InterPro" id="IPR029063">
    <property type="entry name" value="SAM-dependent_MTases_sf"/>
</dbReference>
<dbReference type="Proteomes" id="UP000545493">
    <property type="component" value="Unassembled WGS sequence"/>
</dbReference>
<evidence type="ECO:0000313" key="2">
    <source>
        <dbReference type="Proteomes" id="UP000545493"/>
    </source>
</evidence>
<dbReference type="GO" id="GO:0008168">
    <property type="term" value="F:methyltransferase activity"/>
    <property type="evidence" value="ECO:0007669"/>
    <property type="project" value="UniProtKB-KW"/>
</dbReference>
<gene>
    <name evidence="1" type="ORF">FHU38_003512</name>
</gene>
<comment type="caution">
    <text evidence="1">The sequence shown here is derived from an EMBL/GenBank/DDBJ whole genome shotgun (WGS) entry which is preliminary data.</text>
</comment>
<accession>A0A7X5UT21</accession>
<organism evidence="1 2">
    <name type="scientific">Saccharomonospora amisosensis</name>
    <dbReference type="NCBI Taxonomy" id="1128677"/>
    <lineage>
        <taxon>Bacteria</taxon>
        <taxon>Bacillati</taxon>
        <taxon>Actinomycetota</taxon>
        <taxon>Actinomycetes</taxon>
        <taxon>Pseudonocardiales</taxon>
        <taxon>Pseudonocardiaceae</taxon>
        <taxon>Saccharomonospora</taxon>
    </lineage>
</organism>
<dbReference type="EMBL" id="JAAOYM010000001">
    <property type="protein sequence ID" value="NIJ13168.1"/>
    <property type="molecule type" value="Genomic_DNA"/>
</dbReference>
<dbReference type="AlphaFoldDB" id="A0A7X5UT21"/>
<dbReference type="RefSeq" id="WP_167172768.1">
    <property type="nucleotide sequence ID" value="NZ_JAAOYM010000001.1"/>
</dbReference>
<dbReference type="SUPFAM" id="SSF53335">
    <property type="entry name" value="S-adenosyl-L-methionine-dependent methyltransferases"/>
    <property type="match status" value="1"/>
</dbReference>
<sequence length="152" mass="15666">MSGLSARLAAIVDALPLVPGMRVLEIGGAPGAAAKAVARRIGGTGGKTGGHVLMIDRSANGIALTRQNASAEIEAGILSIRQVAAEEFHLLPGERPFDLAFAVRVGALDGRHPRAGQVALRRIADALTPAGRLFIDGGDPLRELQLPPRDGS</sequence>
<name>A0A7X5UT21_9PSEU</name>
<keyword evidence="2" id="KW-1185">Reference proteome</keyword>
<protein>
    <submittedName>
        <fullName evidence="1">SAM-dependent methyltransferase</fullName>
    </submittedName>
</protein>
<dbReference type="Gene3D" id="3.40.50.150">
    <property type="entry name" value="Vaccinia Virus protein VP39"/>
    <property type="match status" value="1"/>
</dbReference>
<keyword evidence="1" id="KW-0808">Transferase</keyword>
<evidence type="ECO:0000313" key="1">
    <source>
        <dbReference type="EMBL" id="NIJ13168.1"/>
    </source>
</evidence>
<reference evidence="1 2" key="1">
    <citation type="submission" date="2020-03" db="EMBL/GenBank/DDBJ databases">
        <title>Sequencing the genomes of 1000 actinobacteria strains.</title>
        <authorList>
            <person name="Klenk H.-P."/>
        </authorList>
    </citation>
    <scope>NUCLEOTIDE SEQUENCE [LARGE SCALE GENOMIC DNA]</scope>
    <source>
        <strain evidence="1 2">DSM 45685</strain>
    </source>
</reference>
<keyword evidence="1" id="KW-0489">Methyltransferase</keyword>
<dbReference type="GO" id="GO:0032259">
    <property type="term" value="P:methylation"/>
    <property type="evidence" value="ECO:0007669"/>
    <property type="project" value="UniProtKB-KW"/>
</dbReference>
<proteinExistence type="predicted"/>